<name>A0A821W4K3_9NEOP</name>
<gene>
    <name evidence="8" type="ORF">PMACD_LOCUS12809</name>
</gene>
<evidence type="ECO:0000256" key="5">
    <source>
        <dbReference type="ARBA" id="ARBA00023128"/>
    </source>
</evidence>
<dbReference type="PANTHER" id="PTHR11632">
    <property type="entry name" value="SUCCINATE DEHYDROGENASE 2 FLAVOPROTEIN SUBUNIT"/>
    <property type="match status" value="1"/>
</dbReference>
<keyword evidence="3" id="KW-0472">Membrane</keyword>
<evidence type="ECO:0000256" key="4">
    <source>
        <dbReference type="ARBA" id="ARBA00023002"/>
    </source>
</evidence>
<feature type="domain" description="Fumarate reductase/succinate dehydrogenase flavoprotein-like C-terminal" evidence="7">
    <location>
        <begin position="208"/>
        <end position="291"/>
    </location>
</feature>
<keyword evidence="5" id="KW-0496">Mitochondrion</keyword>
<dbReference type="InterPro" id="IPR036188">
    <property type="entry name" value="FAD/NAD-bd_sf"/>
</dbReference>
<keyword evidence="3" id="KW-0999">Mitochondrion inner membrane</keyword>
<evidence type="ECO:0008006" key="10">
    <source>
        <dbReference type="Google" id="ProtNLM"/>
    </source>
</evidence>
<evidence type="ECO:0000256" key="3">
    <source>
        <dbReference type="ARBA" id="ARBA00022792"/>
    </source>
</evidence>
<keyword evidence="4" id="KW-0560">Oxidoreductase</keyword>
<dbReference type="FunFam" id="4.10.80.40:FF:000004">
    <property type="entry name" value="Succinate dehydrogenase [ubiquinone] flavoprotein subunit, mitochondrial"/>
    <property type="match status" value="1"/>
</dbReference>
<comment type="subcellular location">
    <subcellularLocation>
        <location evidence="1">Mitochondrion inner membrane</location>
        <topology evidence="1">Peripheral membrane protein</topology>
        <orientation evidence="1">Matrix side</orientation>
    </subcellularLocation>
</comment>
<evidence type="ECO:0000259" key="7">
    <source>
        <dbReference type="Pfam" id="PF02910"/>
    </source>
</evidence>
<dbReference type="Gene3D" id="3.50.50.60">
    <property type="entry name" value="FAD/NAD(P)-binding domain"/>
    <property type="match status" value="1"/>
</dbReference>
<proteinExistence type="predicted"/>
<sequence length="291" mass="32355">MGGIAINYKGEAIINKGSGDQAIPGLHAAGEAVSNCHGANRLGANSILDVDLGFGKAIGINIGCIATPGDKQPELKHNICDASIDNLEKVKALKGSVFPHDLRLNMRTTMQNKCGVFREAKLLDEAQEEIQKWYAAFKDLKITDQKKNFNTDLIESLELQNMLRAAVQMPLVVIPELQEDLATADKKLDLTNVDFSDVKEIPLPFLYSCARNRTESRGAHFRDDFPKREDEMDYSKPTEGQTAKPIEKHWRKHSISNLDLATGKVTISYRPVIDKTLDDEVQTIPPVPRVY</sequence>
<dbReference type="Pfam" id="PF00890">
    <property type="entry name" value="FAD_binding_2"/>
    <property type="match status" value="1"/>
</dbReference>
<protein>
    <recommendedName>
        <fullName evidence="10">Succinate dehydrogenase</fullName>
    </recommendedName>
</protein>
<evidence type="ECO:0000313" key="8">
    <source>
        <dbReference type="EMBL" id="CAF4918462.1"/>
    </source>
</evidence>
<evidence type="ECO:0000259" key="6">
    <source>
        <dbReference type="Pfam" id="PF00890"/>
    </source>
</evidence>
<evidence type="ECO:0000313" key="9">
    <source>
        <dbReference type="Proteomes" id="UP000663880"/>
    </source>
</evidence>
<dbReference type="InterPro" id="IPR030664">
    <property type="entry name" value="SdhA/FrdA/AprA"/>
</dbReference>
<dbReference type="EMBL" id="CAJOBZ010000052">
    <property type="protein sequence ID" value="CAF4918462.1"/>
    <property type="molecule type" value="Genomic_DNA"/>
</dbReference>
<dbReference type="SUPFAM" id="SSF46977">
    <property type="entry name" value="Succinate dehydrogenase/fumarate reductase flavoprotein C-terminal domain"/>
    <property type="match status" value="2"/>
</dbReference>
<dbReference type="Pfam" id="PF02910">
    <property type="entry name" value="Succ_DH_flav_C"/>
    <property type="match status" value="2"/>
</dbReference>
<accession>A0A821W4K3</accession>
<dbReference type="GO" id="GO:0005743">
    <property type="term" value="C:mitochondrial inner membrane"/>
    <property type="evidence" value="ECO:0007669"/>
    <property type="project" value="UniProtKB-SubCell"/>
</dbReference>
<dbReference type="Proteomes" id="UP000663880">
    <property type="component" value="Unassembled WGS sequence"/>
</dbReference>
<dbReference type="GO" id="GO:0008177">
    <property type="term" value="F:succinate dehydrogenase (quinone) activity"/>
    <property type="evidence" value="ECO:0007669"/>
    <property type="project" value="TreeGrafter"/>
</dbReference>
<evidence type="ECO:0000256" key="1">
    <source>
        <dbReference type="ARBA" id="ARBA00004443"/>
    </source>
</evidence>
<comment type="caution">
    <text evidence="8">The sequence shown here is derived from an EMBL/GenBank/DDBJ whole genome shotgun (WGS) entry which is preliminary data.</text>
</comment>
<dbReference type="GO" id="GO:0009055">
    <property type="term" value="F:electron transfer activity"/>
    <property type="evidence" value="ECO:0007669"/>
    <property type="project" value="TreeGrafter"/>
</dbReference>
<keyword evidence="2" id="KW-0285">Flavoprotein</keyword>
<evidence type="ECO:0000256" key="2">
    <source>
        <dbReference type="ARBA" id="ARBA00022630"/>
    </source>
</evidence>
<dbReference type="InterPro" id="IPR015939">
    <property type="entry name" value="Fum_Rdtase/Succ_DH_flav-like_C"/>
</dbReference>
<feature type="domain" description="FAD-dependent oxidoreductase 2 FAD-binding" evidence="6">
    <location>
        <begin position="1"/>
        <end position="47"/>
    </location>
</feature>
<dbReference type="OrthoDB" id="7477382at2759"/>
<dbReference type="Gene3D" id="1.20.58.100">
    <property type="entry name" value="Fumarate reductase/succinate dehydrogenase flavoprotein-like, C-terminal domain"/>
    <property type="match status" value="2"/>
</dbReference>
<dbReference type="PANTHER" id="PTHR11632:SF51">
    <property type="entry name" value="SUCCINATE DEHYDROGENASE [UBIQUINONE] FLAVOPROTEIN SUBUNIT, MITOCHONDRIAL"/>
    <property type="match status" value="1"/>
</dbReference>
<dbReference type="InterPro" id="IPR003953">
    <property type="entry name" value="FAD-dep_OxRdtase_2_FAD-bd"/>
</dbReference>
<dbReference type="Gene3D" id="4.10.80.40">
    <property type="entry name" value="succinate dehydrogenase protein domain"/>
    <property type="match status" value="1"/>
</dbReference>
<keyword evidence="9" id="KW-1185">Reference proteome</keyword>
<dbReference type="InterPro" id="IPR037099">
    <property type="entry name" value="Fum_R/Succ_DH_flav-like_C_sf"/>
</dbReference>
<feature type="domain" description="Fumarate reductase/succinate dehydrogenase flavoprotein-like C-terminal" evidence="7">
    <location>
        <begin position="103"/>
        <end position="169"/>
    </location>
</feature>
<organism evidence="8 9">
    <name type="scientific">Pieris macdunnoughi</name>
    <dbReference type="NCBI Taxonomy" id="345717"/>
    <lineage>
        <taxon>Eukaryota</taxon>
        <taxon>Metazoa</taxon>
        <taxon>Ecdysozoa</taxon>
        <taxon>Arthropoda</taxon>
        <taxon>Hexapoda</taxon>
        <taxon>Insecta</taxon>
        <taxon>Pterygota</taxon>
        <taxon>Neoptera</taxon>
        <taxon>Endopterygota</taxon>
        <taxon>Lepidoptera</taxon>
        <taxon>Glossata</taxon>
        <taxon>Ditrysia</taxon>
        <taxon>Papilionoidea</taxon>
        <taxon>Pieridae</taxon>
        <taxon>Pierinae</taxon>
        <taxon>Pieris</taxon>
    </lineage>
</organism>
<reference evidence="8" key="1">
    <citation type="submission" date="2021-02" db="EMBL/GenBank/DDBJ databases">
        <authorList>
            <person name="Steward A R."/>
        </authorList>
    </citation>
    <scope>NUCLEOTIDE SEQUENCE</scope>
</reference>
<dbReference type="AlphaFoldDB" id="A0A821W4K3"/>
<dbReference type="GO" id="GO:0006121">
    <property type="term" value="P:mitochondrial electron transport, succinate to ubiquinone"/>
    <property type="evidence" value="ECO:0007669"/>
    <property type="project" value="TreeGrafter"/>
</dbReference>
<dbReference type="GO" id="GO:0050660">
    <property type="term" value="F:flavin adenine dinucleotide binding"/>
    <property type="evidence" value="ECO:0007669"/>
    <property type="project" value="TreeGrafter"/>
</dbReference>